<dbReference type="Gene3D" id="1.10.510.10">
    <property type="entry name" value="Transferase(Phosphotransferase) domain 1"/>
    <property type="match status" value="1"/>
</dbReference>
<comment type="catalytic activity">
    <reaction evidence="8">
        <text>L-seryl-[protein] + ATP = O-phospho-L-seryl-[protein] + ADP + H(+)</text>
        <dbReference type="Rhea" id="RHEA:17989"/>
        <dbReference type="Rhea" id="RHEA-COMP:9863"/>
        <dbReference type="Rhea" id="RHEA-COMP:11604"/>
        <dbReference type="ChEBI" id="CHEBI:15378"/>
        <dbReference type="ChEBI" id="CHEBI:29999"/>
        <dbReference type="ChEBI" id="CHEBI:30616"/>
        <dbReference type="ChEBI" id="CHEBI:83421"/>
        <dbReference type="ChEBI" id="CHEBI:456216"/>
        <dbReference type="EC" id="2.7.11.1"/>
    </reaction>
</comment>
<dbReference type="GO" id="GO:0005524">
    <property type="term" value="F:ATP binding"/>
    <property type="evidence" value="ECO:0007669"/>
    <property type="project" value="UniProtKB-KW"/>
</dbReference>
<feature type="transmembrane region" description="Helical" evidence="9">
    <location>
        <begin position="509"/>
        <end position="533"/>
    </location>
</feature>
<evidence type="ECO:0000256" key="7">
    <source>
        <dbReference type="ARBA" id="ARBA00047899"/>
    </source>
</evidence>
<dbReference type="PATRIC" id="fig|423471.3.peg.564"/>
<dbReference type="SUPFAM" id="SSF56112">
    <property type="entry name" value="Protein kinase-like (PK-like)"/>
    <property type="match status" value="1"/>
</dbReference>
<dbReference type="CDD" id="cd14014">
    <property type="entry name" value="STKc_PknB_like"/>
    <property type="match status" value="1"/>
</dbReference>
<keyword evidence="3" id="KW-0808">Transferase</keyword>
<dbReference type="InterPro" id="IPR011009">
    <property type="entry name" value="Kinase-like_dom_sf"/>
</dbReference>
<evidence type="ECO:0000256" key="6">
    <source>
        <dbReference type="ARBA" id="ARBA00022840"/>
    </source>
</evidence>
<gene>
    <name evidence="11" type="ORF">CWATWH0003_0614</name>
</gene>
<dbReference type="PANTHER" id="PTHR24363:SF0">
    <property type="entry name" value="SERINE_THREONINE KINASE LIKE DOMAIN CONTAINING 1"/>
    <property type="match status" value="1"/>
</dbReference>
<protein>
    <recommendedName>
        <fullName evidence="1">non-specific serine/threonine protein kinase</fullName>
        <ecNumber evidence="1">2.7.11.1</ecNumber>
    </recommendedName>
</protein>
<keyword evidence="5 11" id="KW-0418">Kinase</keyword>
<organism evidence="11 12">
    <name type="scientific">Crocosphaera watsonii WH 0003</name>
    <dbReference type="NCBI Taxonomy" id="423471"/>
    <lineage>
        <taxon>Bacteria</taxon>
        <taxon>Bacillati</taxon>
        <taxon>Cyanobacteriota</taxon>
        <taxon>Cyanophyceae</taxon>
        <taxon>Oscillatoriophycideae</taxon>
        <taxon>Chroococcales</taxon>
        <taxon>Aphanothecaceae</taxon>
        <taxon>Crocosphaera</taxon>
    </lineage>
</organism>
<keyword evidence="6" id="KW-0067">ATP-binding</keyword>
<feature type="transmembrane region" description="Helical" evidence="9">
    <location>
        <begin position="582"/>
        <end position="600"/>
    </location>
</feature>
<dbReference type="InterPro" id="IPR008271">
    <property type="entry name" value="Ser/Thr_kinase_AS"/>
</dbReference>
<dbReference type="RefSeq" id="WP_007309206.1">
    <property type="nucleotide sequence ID" value="NZ_AESD01000103.1"/>
</dbReference>
<dbReference type="SMART" id="SM00220">
    <property type="entry name" value="S_TKc"/>
    <property type="match status" value="1"/>
</dbReference>
<feature type="domain" description="Protein kinase" evidence="10">
    <location>
        <begin position="12"/>
        <end position="267"/>
    </location>
</feature>
<sequence>MSNHPDFSSNGYQIIEELSHNVQGGRITYKAIEIITHTPVIIKQFRFANNNDWNSYKAIEREIEVLQGLNHPGIPQYLNRFDPGDGLCLVQEYINAQPLSTSRSFSPEEIKSIAVQLLEILVYLQEERIPPIFHQDIKPENILVDDNIKTYLIDFGLARISSNTMALSSMMGGTMGFMPPEQIRNLKPTEASDLYSLGATLICLITRTKSIDIGNLVDFDTNKFSFKERVPKFSFRFIQWLEKMVEPNPSNRYHNAKLALEALQPLYVMRVPEVSLETTELEFIAEKVGESLTQNLTINNNIPETTLQGHLSISPHPNDPPHTPDSHTWIRCFPQRFEGNSVNCKITVDTSKLKADKHYQRELVLHSNATEFTRYLKVKVKTAKLNVHVLFPPYLTIASFLISLILLSSFICQGWVMNGAEVTQTVLTYLGNFSDLFASGANIGTGIGMNIGRVIGAFICFTLGGYLFSFLGRYGIFMGGSFGGIMGWLLGEERLANIGQAVGGPIGAILWSIIGFVFAFILLINLYGFTKAFKVTNSLILDIFQEKGFSQRRAIFYIIFTFLTGILTGICLVMGFSLYLTIGLTASSLPLIAMLLYSPLRLSQLKAQYRRQESKNLIEP</sequence>
<evidence type="ECO:0000256" key="8">
    <source>
        <dbReference type="ARBA" id="ARBA00048679"/>
    </source>
</evidence>
<evidence type="ECO:0000256" key="2">
    <source>
        <dbReference type="ARBA" id="ARBA00022527"/>
    </source>
</evidence>
<dbReference type="EC" id="2.7.11.1" evidence="1"/>
<name>G5IZC1_CROWT</name>
<evidence type="ECO:0000256" key="5">
    <source>
        <dbReference type="ARBA" id="ARBA00022777"/>
    </source>
</evidence>
<accession>G5IZC1</accession>
<evidence type="ECO:0000256" key="1">
    <source>
        <dbReference type="ARBA" id="ARBA00012513"/>
    </source>
</evidence>
<evidence type="ECO:0000313" key="12">
    <source>
        <dbReference type="Proteomes" id="UP000003477"/>
    </source>
</evidence>
<evidence type="ECO:0000256" key="3">
    <source>
        <dbReference type="ARBA" id="ARBA00022679"/>
    </source>
</evidence>
<keyword evidence="2" id="KW-0723">Serine/threonine-protein kinase</keyword>
<dbReference type="GeneID" id="88769836"/>
<dbReference type="PANTHER" id="PTHR24363">
    <property type="entry name" value="SERINE/THREONINE PROTEIN KINASE"/>
    <property type="match status" value="1"/>
</dbReference>
<comment type="catalytic activity">
    <reaction evidence="7">
        <text>L-threonyl-[protein] + ATP = O-phospho-L-threonyl-[protein] + ADP + H(+)</text>
        <dbReference type="Rhea" id="RHEA:46608"/>
        <dbReference type="Rhea" id="RHEA-COMP:11060"/>
        <dbReference type="Rhea" id="RHEA-COMP:11605"/>
        <dbReference type="ChEBI" id="CHEBI:15378"/>
        <dbReference type="ChEBI" id="CHEBI:30013"/>
        <dbReference type="ChEBI" id="CHEBI:30616"/>
        <dbReference type="ChEBI" id="CHEBI:61977"/>
        <dbReference type="ChEBI" id="CHEBI:456216"/>
        <dbReference type="EC" id="2.7.11.1"/>
    </reaction>
</comment>
<keyword evidence="4" id="KW-0547">Nucleotide-binding</keyword>
<feature type="transmembrane region" description="Helical" evidence="9">
    <location>
        <begin position="554"/>
        <end position="576"/>
    </location>
</feature>
<dbReference type="EMBL" id="AESD01000103">
    <property type="protein sequence ID" value="EHJ14717.1"/>
    <property type="molecule type" value="Genomic_DNA"/>
</dbReference>
<dbReference type="InterPro" id="IPR000719">
    <property type="entry name" value="Prot_kinase_dom"/>
</dbReference>
<dbReference type="Pfam" id="PF00069">
    <property type="entry name" value="Pkinase"/>
    <property type="match status" value="1"/>
</dbReference>
<keyword evidence="9" id="KW-0812">Transmembrane</keyword>
<dbReference type="PROSITE" id="PS50011">
    <property type="entry name" value="PROTEIN_KINASE_DOM"/>
    <property type="match status" value="1"/>
</dbReference>
<evidence type="ECO:0000256" key="4">
    <source>
        <dbReference type="ARBA" id="ARBA00022741"/>
    </source>
</evidence>
<dbReference type="AlphaFoldDB" id="G5IZC1"/>
<dbReference type="PROSITE" id="PS00108">
    <property type="entry name" value="PROTEIN_KINASE_ST"/>
    <property type="match status" value="1"/>
</dbReference>
<reference evidence="11 12" key="1">
    <citation type="journal article" date="2011" name="Front. Microbiol.">
        <title>Two Strains of Crocosphaera watsonii with Highly Conserved Genomes are Distinguished by Strain-Specific Features.</title>
        <authorList>
            <person name="Bench S.R."/>
            <person name="Ilikchyan I.N."/>
            <person name="Tripp H.J."/>
            <person name="Zehr J.P."/>
        </authorList>
    </citation>
    <scope>NUCLEOTIDE SEQUENCE [LARGE SCALE GENOMIC DNA]</scope>
    <source>
        <strain evidence="11 12">WH 0003</strain>
    </source>
</reference>
<evidence type="ECO:0000256" key="9">
    <source>
        <dbReference type="SAM" id="Phobius"/>
    </source>
</evidence>
<dbReference type="GO" id="GO:0004674">
    <property type="term" value="F:protein serine/threonine kinase activity"/>
    <property type="evidence" value="ECO:0007669"/>
    <property type="project" value="UniProtKB-KW"/>
</dbReference>
<proteinExistence type="predicted"/>
<keyword evidence="9" id="KW-1133">Transmembrane helix</keyword>
<dbReference type="Proteomes" id="UP000003477">
    <property type="component" value="Unassembled WGS sequence"/>
</dbReference>
<feature type="transmembrane region" description="Helical" evidence="9">
    <location>
        <begin position="394"/>
        <end position="416"/>
    </location>
</feature>
<evidence type="ECO:0000259" key="10">
    <source>
        <dbReference type="PROSITE" id="PS50011"/>
    </source>
</evidence>
<comment type="caution">
    <text evidence="11">The sequence shown here is derived from an EMBL/GenBank/DDBJ whole genome shotgun (WGS) entry which is preliminary data.</text>
</comment>
<keyword evidence="9" id="KW-0472">Membrane</keyword>
<evidence type="ECO:0000313" key="11">
    <source>
        <dbReference type="EMBL" id="EHJ14717.1"/>
    </source>
</evidence>